<dbReference type="SMART" id="SM00861">
    <property type="entry name" value="Transket_pyr"/>
    <property type="match status" value="1"/>
</dbReference>
<dbReference type="GO" id="GO:0009052">
    <property type="term" value="P:pentose-phosphate shunt, non-oxidative branch"/>
    <property type="evidence" value="ECO:0007669"/>
    <property type="project" value="UniProtKB-ARBA"/>
</dbReference>
<feature type="binding site" evidence="13">
    <location>
        <position position="265"/>
    </location>
    <ligand>
        <name>substrate</name>
    </ligand>
</feature>
<feature type="binding site" evidence="14">
    <location>
        <position position="265"/>
    </location>
    <ligand>
        <name>thiamine diphosphate</name>
        <dbReference type="ChEBI" id="CHEBI:58937"/>
    </ligand>
</feature>
<feature type="binding site" evidence="13">
    <location>
        <position position="30"/>
    </location>
    <ligand>
        <name>substrate</name>
    </ligand>
</feature>
<dbReference type="InterPro" id="IPR009014">
    <property type="entry name" value="Transketo_C/PFOR_II"/>
</dbReference>
<name>A0A8J7RPP3_9BACT</name>
<gene>
    <name evidence="18" type="primary">tkt</name>
    <name evidence="18" type="ORF">NATSA_14470</name>
</gene>
<dbReference type="Pfam" id="PF22613">
    <property type="entry name" value="Transketolase_C_1"/>
    <property type="match status" value="1"/>
</dbReference>
<dbReference type="PROSITE" id="PS00802">
    <property type="entry name" value="TRANSKETOLASE_2"/>
    <property type="match status" value="1"/>
</dbReference>
<dbReference type="InterPro" id="IPR020826">
    <property type="entry name" value="Transketolase_BS"/>
</dbReference>
<keyword evidence="19" id="KW-1185">Reference proteome</keyword>
<dbReference type="EC" id="2.2.1.1" evidence="5 11"/>
<dbReference type="InterPro" id="IPR033247">
    <property type="entry name" value="Transketolase_fam"/>
</dbReference>
<evidence type="ECO:0000259" key="17">
    <source>
        <dbReference type="SMART" id="SM00861"/>
    </source>
</evidence>
<comment type="caution">
    <text evidence="18">The sequence shown here is derived from an EMBL/GenBank/DDBJ whole genome shotgun (WGS) entry which is preliminary data.</text>
</comment>
<dbReference type="EMBL" id="JAFIDN010000016">
    <property type="protein sequence ID" value="MBP3193878.1"/>
    <property type="molecule type" value="Genomic_DNA"/>
</dbReference>
<feature type="binding site" evidence="14">
    <location>
        <position position="439"/>
    </location>
    <ligand>
        <name>thiamine diphosphate</name>
        <dbReference type="ChEBI" id="CHEBI:58937"/>
    </ligand>
</feature>
<feature type="binding site" evidence="14">
    <location>
        <position position="189"/>
    </location>
    <ligand>
        <name>thiamine diphosphate</name>
        <dbReference type="ChEBI" id="CHEBI:58937"/>
    </ligand>
</feature>
<feature type="binding site" evidence="14">
    <location>
        <position position="70"/>
    </location>
    <ligand>
        <name>thiamine diphosphate</name>
        <dbReference type="ChEBI" id="CHEBI:58937"/>
    </ligand>
</feature>
<dbReference type="FunFam" id="3.40.50.970:FF:000003">
    <property type="entry name" value="Transketolase"/>
    <property type="match status" value="1"/>
</dbReference>
<feature type="binding site" evidence="15">
    <location>
        <position position="189"/>
    </location>
    <ligand>
        <name>Mg(2+)</name>
        <dbReference type="ChEBI" id="CHEBI:18420"/>
    </ligand>
</feature>
<dbReference type="Pfam" id="PF02779">
    <property type="entry name" value="Transket_pyr"/>
    <property type="match status" value="1"/>
</dbReference>
<evidence type="ECO:0000256" key="1">
    <source>
        <dbReference type="ARBA" id="ARBA00001913"/>
    </source>
</evidence>
<evidence type="ECO:0000313" key="19">
    <source>
        <dbReference type="Proteomes" id="UP000673975"/>
    </source>
</evidence>
<dbReference type="GO" id="GO:0005829">
    <property type="term" value="C:cytosol"/>
    <property type="evidence" value="ECO:0007669"/>
    <property type="project" value="TreeGrafter"/>
</dbReference>
<keyword evidence="6 18" id="KW-0808">Transferase</keyword>
<dbReference type="SUPFAM" id="SSF52922">
    <property type="entry name" value="TK C-terminal domain-like"/>
    <property type="match status" value="1"/>
</dbReference>
<comment type="cofactor">
    <cofactor evidence="1">
        <name>Ca(2+)</name>
        <dbReference type="ChEBI" id="CHEBI:29108"/>
    </cofactor>
</comment>
<comment type="similarity">
    <text evidence="3">Belongs to the transketolase family.</text>
</comment>
<feature type="binding site" evidence="13">
    <location>
        <position position="522"/>
    </location>
    <ligand>
        <name>substrate</name>
    </ligand>
</feature>
<evidence type="ECO:0000256" key="15">
    <source>
        <dbReference type="PIRSR" id="PIRSR605478-4"/>
    </source>
</evidence>
<keyword evidence="9 14" id="KW-0786">Thiamine pyrophosphate</keyword>
<feature type="binding site" evidence="13">
    <location>
        <position position="360"/>
    </location>
    <ligand>
        <name>substrate</name>
    </ligand>
</feature>
<organism evidence="18 19">
    <name type="scientific">Natronogracilivirga saccharolytica</name>
    <dbReference type="NCBI Taxonomy" id="2812953"/>
    <lineage>
        <taxon>Bacteria</taxon>
        <taxon>Pseudomonadati</taxon>
        <taxon>Balneolota</taxon>
        <taxon>Balneolia</taxon>
        <taxon>Balneolales</taxon>
        <taxon>Cyclonatronaceae</taxon>
        <taxon>Natronogracilivirga</taxon>
    </lineage>
</organism>
<feature type="binding site" evidence="13">
    <location>
        <position position="475"/>
    </location>
    <ligand>
        <name>substrate</name>
    </ligand>
</feature>
<dbReference type="InterPro" id="IPR055152">
    <property type="entry name" value="Transketolase-like_C_2"/>
</dbReference>
<dbReference type="InterPro" id="IPR029061">
    <property type="entry name" value="THDP-binding"/>
</dbReference>
<feature type="binding site" evidence="13">
    <location>
        <position position="387"/>
    </location>
    <ligand>
        <name>substrate</name>
    </ligand>
</feature>
<dbReference type="GO" id="GO:0004802">
    <property type="term" value="F:transketolase activity"/>
    <property type="evidence" value="ECO:0007669"/>
    <property type="project" value="UniProtKB-UniRule"/>
</dbReference>
<dbReference type="CDD" id="cd02012">
    <property type="entry name" value="TPP_TK"/>
    <property type="match status" value="1"/>
</dbReference>
<evidence type="ECO:0000256" key="12">
    <source>
        <dbReference type="PIRSR" id="PIRSR605478-1"/>
    </source>
</evidence>
<dbReference type="Gene3D" id="3.40.50.920">
    <property type="match status" value="1"/>
</dbReference>
<feature type="site" description="Important for catalytic activity" evidence="16">
    <location>
        <position position="265"/>
    </location>
</feature>
<dbReference type="SUPFAM" id="SSF52518">
    <property type="entry name" value="Thiamin diphosphate-binding fold (THDP-binding)"/>
    <property type="match status" value="2"/>
</dbReference>
<dbReference type="FunFam" id="3.40.50.970:FF:000004">
    <property type="entry name" value="Transketolase"/>
    <property type="match status" value="1"/>
</dbReference>
<evidence type="ECO:0000256" key="3">
    <source>
        <dbReference type="ARBA" id="ARBA00007131"/>
    </source>
</evidence>
<evidence type="ECO:0000256" key="14">
    <source>
        <dbReference type="PIRSR" id="PIRSR605478-3"/>
    </source>
</evidence>
<dbReference type="Proteomes" id="UP000673975">
    <property type="component" value="Unassembled WGS sequence"/>
</dbReference>
<evidence type="ECO:0000256" key="9">
    <source>
        <dbReference type="ARBA" id="ARBA00023052"/>
    </source>
</evidence>
<dbReference type="InterPro" id="IPR005475">
    <property type="entry name" value="Transketolase-like_Pyr-bd"/>
</dbReference>
<feature type="binding site" evidence="13">
    <location>
        <position position="463"/>
    </location>
    <ligand>
        <name>substrate</name>
    </ligand>
</feature>
<dbReference type="AlphaFoldDB" id="A0A8J7RPP3"/>
<dbReference type="PANTHER" id="PTHR43522">
    <property type="entry name" value="TRANSKETOLASE"/>
    <property type="match status" value="1"/>
</dbReference>
<keyword evidence="8 15" id="KW-0460">Magnesium</keyword>
<evidence type="ECO:0000313" key="18">
    <source>
        <dbReference type="EMBL" id="MBP3193878.1"/>
    </source>
</evidence>
<comment type="cofactor">
    <cofactor evidence="14">
        <name>thiamine diphosphate</name>
        <dbReference type="ChEBI" id="CHEBI:58937"/>
    </cofactor>
    <text evidence="14">Binds 1 thiamine pyrophosphate per subunit. During the reaction, the substrate forms a covalent intermediate with the cofactor.</text>
</comment>
<evidence type="ECO:0000256" key="10">
    <source>
        <dbReference type="ARBA" id="ARBA00049473"/>
    </source>
</evidence>
<dbReference type="Gene3D" id="3.40.50.970">
    <property type="match status" value="2"/>
</dbReference>
<reference evidence="18" key="1">
    <citation type="submission" date="2021-02" db="EMBL/GenBank/DDBJ databases">
        <title>Natronogracilivirga saccharolytica gen. nov. sp. nov. a new anaerobic, haloalkiliphilic carbohydrate-fermenting bacterium from soda lake and proposing of Cyclonatronumiaceae fam. nov. in the phylum Balneolaeota.</title>
        <authorList>
            <person name="Zhilina T.N."/>
            <person name="Sorokin D.Y."/>
            <person name="Zavarzina D.G."/>
            <person name="Toshchakov S.V."/>
            <person name="Kublanov I.V."/>
        </authorList>
    </citation>
    <scope>NUCLEOTIDE SEQUENCE</scope>
    <source>
        <strain evidence="18">Z-1702</strain>
    </source>
</reference>
<dbReference type="InterPro" id="IPR005474">
    <property type="entry name" value="Transketolase_N"/>
</dbReference>
<comment type="cofactor">
    <cofactor evidence="15">
        <name>Mg(2+)</name>
        <dbReference type="ChEBI" id="CHEBI:18420"/>
    </cofactor>
    <text evidence="15">Binds 1 Mg(2+) ion per subunit. Can also utilize other divalent metal cations, such as Ca(2+), Mn(2+) and Co(2+).</text>
</comment>
<feature type="site" description="Important for catalytic activity" evidence="16">
    <location>
        <position position="30"/>
    </location>
</feature>
<dbReference type="RefSeq" id="WP_210513338.1">
    <property type="nucleotide sequence ID" value="NZ_JAFIDN010000016.1"/>
</dbReference>
<evidence type="ECO:0000256" key="4">
    <source>
        <dbReference type="ARBA" id="ARBA00011738"/>
    </source>
</evidence>
<evidence type="ECO:0000256" key="2">
    <source>
        <dbReference type="ARBA" id="ARBA00001941"/>
    </source>
</evidence>
<evidence type="ECO:0000256" key="7">
    <source>
        <dbReference type="ARBA" id="ARBA00022723"/>
    </source>
</evidence>
<accession>A0A8J7RPP3</accession>
<evidence type="ECO:0000256" key="11">
    <source>
        <dbReference type="NCBIfam" id="TIGR00232"/>
    </source>
</evidence>
<feature type="binding site" evidence="14">
    <location>
        <begin position="118"/>
        <end position="120"/>
    </location>
    <ligand>
        <name>thiamine diphosphate</name>
        <dbReference type="ChEBI" id="CHEBI:58937"/>
    </ligand>
</feature>
<feature type="binding site" evidence="15">
    <location>
        <position position="159"/>
    </location>
    <ligand>
        <name>Mg(2+)</name>
        <dbReference type="ChEBI" id="CHEBI:18420"/>
    </ligand>
</feature>
<protein>
    <recommendedName>
        <fullName evidence="5 11">Transketolase</fullName>
        <ecNumber evidence="5 11">2.2.1.1</ecNumber>
    </recommendedName>
</protein>
<comment type="subunit">
    <text evidence="4">Homodimer.</text>
</comment>
<dbReference type="Pfam" id="PF00456">
    <property type="entry name" value="Transketolase_N"/>
    <property type="match status" value="1"/>
</dbReference>
<evidence type="ECO:0000256" key="16">
    <source>
        <dbReference type="PIRSR" id="PIRSR605478-5"/>
    </source>
</evidence>
<keyword evidence="7 15" id="KW-0479">Metal-binding</keyword>
<feature type="active site" description="Proton donor" evidence="12">
    <location>
        <position position="414"/>
    </location>
</feature>
<evidence type="ECO:0000256" key="5">
    <source>
        <dbReference type="ARBA" id="ARBA00013152"/>
    </source>
</evidence>
<feature type="binding site" evidence="13">
    <location>
        <position position="471"/>
    </location>
    <ligand>
        <name>substrate</name>
    </ligand>
</feature>
<feature type="domain" description="Transketolase-like pyrimidine-binding" evidence="17">
    <location>
        <begin position="357"/>
        <end position="527"/>
    </location>
</feature>
<evidence type="ECO:0000256" key="8">
    <source>
        <dbReference type="ARBA" id="ARBA00022842"/>
    </source>
</evidence>
<proteinExistence type="inferred from homology"/>
<dbReference type="NCBIfam" id="TIGR00232">
    <property type="entry name" value="tktlase_bact"/>
    <property type="match status" value="1"/>
</dbReference>
<dbReference type="CDD" id="cd07033">
    <property type="entry name" value="TPP_PYR_DXS_TK_like"/>
    <property type="match status" value="1"/>
</dbReference>
<feature type="binding site" evidence="14">
    <location>
        <position position="160"/>
    </location>
    <ligand>
        <name>thiamine diphosphate</name>
        <dbReference type="ChEBI" id="CHEBI:58937"/>
    </ligand>
</feature>
<dbReference type="InterPro" id="IPR005478">
    <property type="entry name" value="Transketolase_bac-like"/>
</dbReference>
<feature type="binding site" evidence="15">
    <location>
        <position position="191"/>
    </location>
    <ligand>
        <name>Mg(2+)</name>
        <dbReference type="ChEBI" id="CHEBI:18420"/>
    </ligand>
</feature>
<dbReference type="GO" id="GO:0046872">
    <property type="term" value="F:metal ion binding"/>
    <property type="evidence" value="ECO:0007669"/>
    <property type="project" value="UniProtKB-KW"/>
</dbReference>
<comment type="cofactor">
    <cofactor evidence="2">
        <name>Co(2+)</name>
        <dbReference type="ChEBI" id="CHEBI:48828"/>
    </cofactor>
</comment>
<evidence type="ECO:0000256" key="13">
    <source>
        <dbReference type="PIRSR" id="PIRSR605478-2"/>
    </source>
</evidence>
<sequence length="669" mass="73694">MNKKTDLDTLCINTIRTLSIDAVEKAKAGHPGMPMGTAPLAYQLWTKHLRHSPENPQWINRDRFVLSAGHGSMLLYSLLHLTGYNLPLEEIKQFRQLNSMTPGHPEYEPDLGVETTTGPLGQGFGNGVGMALAQKYLAAYFNREGFAVIDYTIYGIVSDGDIMEGVQSEAASLAGHLRLDNIIYFYDDNSISIDGETDLSFSEDVGKRYEAYGWNVVHADGNDLASIESALSRCRTDNEGRPSLIVTKTNIGYGSPNKQDTAASHGAALGEDEVRKTKEAYGFDPDKDFFIPEEARTHFRQAIDVGSQLENEWKELLSEYATRYPELYSEFKELEEGKLNIDWKSVLPKFSPDDGKMATRKASGTTLEHIVKESPQIIGGSADLTPSNNTRVSYHEDHSAKNRLGRYIRYGVREHSMGAIMNGMALSHLRPYGGTFLIFSDYMRASLRLAAMMKAPVIYVFTHDSIGLGEDGPTHQPVEHLSSLRAMPNIHVIRPADANETALAWQMALERTDGPTVLALTRQGLPIIDRNKYAPADGVLKGGYVLAGGEQDDMIIIATGSEVQLALEAREKLLEQGISARVVNMACFEVFDNQSDEYRNSVLPPQITGRIAVEAGVSYGWQKYTGINGVHVSLERFGVSAKVNDAMQALGFTADKVVEKALNLQKSGG</sequence>
<evidence type="ECO:0000256" key="6">
    <source>
        <dbReference type="ARBA" id="ARBA00022679"/>
    </source>
</evidence>
<dbReference type="PANTHER" id="PTHR43522:SF2">
    <property type="entry name" value="TRANSKETOLASE 1-RELATED"/>
    <property type="match status" value="1"/>
</dbReference>
<comment type="catalytic activity">
    <reaction evidence="10">
        <text>D-sedoheptulose 7-phosphate + D-glyceraldehyde 3-phosphate = aldehydo-D-ribose 5-phosphate + D-xylulose 5-phosphate</text>
        <dbReference type="Rhea" id="RHEA:10508"/>
        <dbReference type="ChEBI" id="CHEBI:57483"/>
        <dbReference type="ChEBI" id="CHEBI:57737"/>
        <dbReference type="ChEBI" id="CHEBI:58273"/>
        <dbReference type="ChEBI" id="CHEBI:59776"/>
        <dbReference type="EC" id="2.2.1.1"/>
    </reaction>
</comment>
<dbReference type="FunFam" id="3.40.50.920:FF:000003">
    <property type="entry name" value="Transketolase"/>
    <property type="match status" value="1"/>
</dbReference>